<dbReference type="InterPro" id="IPR001647">
    <property type="entry name" value="HTH_TetR"/>
</dbReference>
<dbReference type="PRINTS" id="PR00455">
    <property type="entry name" value="HTHTETR"/>
</dbReference>
<dbReference type="Proteomes" id="UP000241647">
    <property type="component" value="Unassembled WGS sequence"/>
</dbReference>
<dbReference type="AlphaFoldDB" id="A0A2T2ZD21"/>
<protein>
    <submittedName>
        <fullName evidence="4">TetR/AcrR family transcriptional regulator</fullName>
    </submittedName>
</protein>
<dbReference type="PANTHER" id="PTHR30055">
    <property type="entry name" value="HTH-TYPE TRANSCRIPTIONAL REGULATOR RUTR"/>
    <property type="match status" value="1"/>
</dbReference>
<evidence type="ECO:0000256" key="1">
    <source>
        <dbReference type="ARBA" id="ARBA00023125"/>
    </source>
</evidence>
<feature type="DNA-binding region" description="H-T-H motif" evidence="2">
    <location>
        <begin position="41"/>
        <end position="60"/>
    </location>
</feature>
<reference evidence="4 5" key="1">
    <citation type="submission" date="2018-02" db="EMBL/GenBank/DDBJ databases">
        <title>8 Nocardia nova and 1 Nocardia cyriacigeorgica strain used for evolution to TMP-SMX.</title>
        <authorList>
            <person name="Mehta H."/>
            <person name="Weng J."/>
            <person name="Shamoo Y."/>
        </authorList>
    </citation>
    <scope>NUCLEOTIDE SEQUENCE [LARGE SCALE GENOMIC DNA]</scope>
    <source>
        <strain evidence="4 5">ATCC 33727</strain>
    </source>
</reference>
<accession>A0A2T2ZD21</accession>
<evidence type="ECO:0000256" key="2">
    <source>
        <dbReference type="PROSITE-ProRule" id="PRU00335"/>
    </source>
</evidence>
<proteinExistence type="predicted"/>
<dbReference type="Pfam" id="PF00440">
    <property type="entry name" value="TetR_N"/>
    <property type="match status" value="1"/>
</dbReference>
<dbReference type="GO" id="GO:0000976">
    <property type="term" value="F:transcription cis-regulatory region binding"/>
    <property type="evidence" value="ECO:0007669"/>
    <property type="project" value="TreeGrafter"/>
</dbReference>
<name>A0A2T2ZD21_9NOCA</name>
<dbReference type="PANTHER" id="PTHR30055:SF237">
    <property type="entry name" value="TRANSCRIPTIONAL REPRESSOR MCE3R"/>
    <property type="match status" value="1"/>
</dbReference>
<dbReference type="PROSITE" id="PS50977">
    <property type="entry name" value="HTH_TETR_2"/>
    <property type="match status" value="1"/>
</dbReference>
<dbReference type="Gene3D" id="1.10.10.60">
    <property type="entry name" value="Homeodomain-like"/>
    <property type="match status" value="1"/>
</dbReference>
<dbReference type="InterPro" id="IPR009057">
    <property type="entry name" value="Homeodomain-like_sf"/>
</dbReference>
<feature type="domain" description="HTH tetR-type" evidence="3">
    <location>
        <begin position="18"/>
        <end position="78"/>
    </location>
</feature>
<comment type="caution">
    <text evidence="4">The sequence shown here is derived from an EMBL/GenBank/DDBJ whole genome shotgun (WGS) entry which is preliminary data.</text>
</comment>
<dbReference type="Gene3D" id="1.10.357.10">
    <property type="entry name" value="Tetracycline Repressor, domain 2"/>
    <property type="match status" value="1"/>
</dbReference>
<evidence type="ECO:0000313" key="4">
    <source>
        <dbReference type="EMBL" id="PSR65640.1"/>
    </source>
</evidence>
<evidence type="ECO:0000313" key="5">
    <source>
        <dbReference type="Proteomes" id="UP000241647"/>
    </source>
</evidence>
<dbReference type="InterPro" id="IPR050109">
    <property type="entry name" value="HTH-type_TetR-like_transc_reg"/>
</dbReference>
<dbReference type="GO" id="GO:0003700">
    <property type="term" value="F:DNA-binding transcription factor activity"/>
    <property type="evidence" value="ECO:0007669"/>
    <property type="project" value="TreeGrafter"/>
</dbReference>
<dbReference type="InterPro" id="IPR041490">
    <property type="entry name" value="KstR2_TetR_C"/>
</dbReference>
<dbReference type="Pfam" id="PF17932">
    <property type="entry name" value="TetR_C_24"/>
    <property type="match status" value="1"/>
</dbReference>
<dbReference type="SUPFAM" id="SSF48498">
    <property type="entry name" value="Tetracyclin repressor-like, C-terminal domain"/>
    <property type="match status" value="1"/>
</dbReference>
<keyword evidence="1 2" id="KW-0238">DNA-binding</keyword>
<dbReference type="InterPro" id="IPR036271">
    <property type="entry name" value="Tet_transcr_reg_TetR-rel_C_sf"/>
</dbReference>
<gene>
    <name evidence="4" type="ORF">C8259_04575</name>
</gene>
<dbReference type="SUPFAM" id="SSF46689">
    <property type="entry name" value="Homeodomain-like"/>
    <property type="match status" value="1"/>
</dbReference>
<organism evidence="4 5">
    <name type="scientific">Nocardia nova</name>
    <dbReference type="NCBI Taxonomy" id="37330"/>
    <lineage>
        <taxon>Bacteria</taxon>
        <taxon>Bacillati</taxon>
        <taxon>Actinomycetota</taxon>
        <taxon>Actinomycetes</taxon>
        <taxon>Mycobacteriales</taxon>
        <taxon>Nocardiaceae</taxon>
        <taxon>Nocardia</taxon>
    </lineage>
</organism>
<dbReference type="RefSeq" id="WP_063027253.1">
    <property type="nucleotide sequence ID" value="NZ_PYHS01000002.1"/>
</dbReference>
<dbReference type="EMBL" id="PYHS01000002">
    <property type="protein sequence ID" value="PSR65640.1"/>
    <property type="molecule type" value="Genomic_DNA"/>
</dbReference>
<evidence type="ECO:0000259" key="3">
    <source>
        <dbReference type="PROSITE" id="PS50977"/>
    </source>
</evidence>
<sequence length="199" mass="22150">MSEQAASDVEPPTRIRDPARKDRILVAAADLVARRGFHAVSMSDIGQAAGITGSGIYRHFDSKSAVLVSLFEQAIDNLLMDEHTIVESVADLRLALNRLIDGQVEFVVGDRELAQVYHNEINNLPDEDSRRLRRKQRMYIEEWVHLLDELRDDLSDADARAMVHAAIGAIQSSLFHNTGLSEDRLRQLLADAGRAVLGL</sequence>